<name>A0A2A2JRA1_9BILA</name>
<evidence type="ECO:0000256" key="4">
    <source>
        <dbReference type="ARBA" id="ARBA00023163"/>
    </source>
</evidence>
<evidence type="ECO:0000256" key="7">
    <source>
        <dbReference type="SAM" id="MobiDB-lite"/>
    </source>
</evidence>
<keyword evidence="4" id="KW-0804">Transcription</keyword>
<keyword evidence="3" id="KW-0238">DNA-binding</keyword>
<accession>A0A2A2JRA1</accession>
<dbReference type="AlphaFoldDB" id="A0A2A2JRA1"/>
<dbReference type="OrthoDB" id="674948at2759"/>
<dbReference type="InterPro" id="IPR004827">
    <property type="entry name" value="bZIP"/>
</dbReference>
<dbReference type="GO" id="GO:0005634">
    <property type="term" value="C:nucleus"/>
    <property type="evidence" value="ECO:0007669"/>
    <property type="project" value="UniProtKB-SubCell"/>
</dbReference>
<feature type="domain" description="BZIP" evidence="8">
    <location>
        <begin position="261"/>
        <end position="324"/>
    </location>
</feature>
<dbReference type="Pfam" id="PF00170">
    <property type="entry name" value="bZIP_1"/>
    <property type="match status" value="1"/>
</dbReference>
<dbReference type="SMART" id="SM00338">
    <property type="entry name" value="BRLZ"/>
    <property type="match status" value="1"/>
</dbReference>
<dbReference type="STRING" id="2018661.A0A2A2JRA1"/>
<organism evidence="9 10">
    <name type="scientific">Diploscapter pachys</name>
    <dbReference type="NCBI Taxonomy" id="2018661"/>
    <lineage>
        <taxon>Eukaryota</taxon>
        <taxon>Metazoa</taxon>
        <taxon>Ecdysozoa</taxon>
        <taxon>Nematoda</taxon>
        <taxon>Chromadorea</taxon>
        <taxon>Rhabditida</taxon>
        <taxon>Rhabditina</taxon>
        <taxon>Rhabditomorpha</taxon>
        <taxon>Rhabditoidea</taxon>
        <taxon>Rhabditidae</taxon>
        <taxon>Diploscapter</taxon>
    </lineage>
</organism>
<dbReference type="EMBL" id="LIAE01010266">
    <property type="protein sequence ID" value="PAV64316.1"/>
    <property type="molecule type" value="Genomic_DNA"/>
</dbReference>
<comment type="caution">
    <text evidence="9">The sequence shown here is derived from an EMBL/GenBank/DDBJ whole genome shotgun (WGS) entry which is preliminary data.</text>
</comment>
<evidence type="ECO:0000313" key="10">
    <source>
        <dbReference type="Proteomes" id="UP000218231"/>
    </source>
</evidence>
<dbReference type="PROSITE" id="PS00036">
    <property type="entry name" value="BZIP_BASIC"/>
    <property type="match status" value="1"/>
</dbReference>
<dbReference type="InterPro" id="IPR046347">
    <property type="entry name" value="bZIP_sf"/>
</dbReference>
<keyword evidence="2" id="KW-0805">Transcription regulation</keyword>
<evidence type="ECO:0000256" key="2">
    <source>
        <dbReference type="ARBA" id="ARBA00023015"/>
    </source>
</evidence>
<keyword evidence="5" id="KW-0539">Nucleus</keyword>
<gene>
    <name evidence="9" type="ORF">WR25_25385</name>
</gene>
<evidence type="ECO:0000256" key="5">
    <source>
        <dbReference type="ARBA" id="ARBA00023242"/>
    </source>
</evidence>
<evidence type="ECO:0000313" key="9">
    <source>
        <dbReference type="EMBL" id="PAV64316.1"/>
    </source>
</evidence>
<dbReference type="SUPFAM" id="SSF57959">
    <property type="entry name" value="Leucine zipper domain"/>
    <property type="match status" value="1"/>
</dbReference>
<reference evidence="9 10" key="1">
    <citation type="journal article" date="2017" name="Curr. Biol.">
        <title>Genome architecture and evolution of a unichromosomal asexual nematode.</title>
        <authorList>
            <person name="Fradin H."/>
            <person name="Zegar C."/>
            <person name="Gutwein M."/>
            <person name="Lucas J."/>
            <person name="Kovtun M."/>
            <person name="Corcoran D."/>
            <person name="Baugh L.R."/>
            <person name="Kiontke K."/>
            <person name="Gunsalus K."/>
            <person name="Fitch D.H."/>
            <person name="Piano F."/>
        </authorList>
    </citation>
    <scope>NUCLEOTIDE SEQUENCE [LARGE SCALE GENOMIC DNA]</scope>
    <source>
        <strain evidence="9">PF1309</strain>
    </source>
</reference>
<dbReference type="PROSITE" id="PS50217">
    <property type="entry name" value="BZIP"/>
    <property type="match status" value="1"/>
</dbReference>
<dbReference type="GO" id="GO:0000981">
    <property type="term" value="F:DNA-binding transcription factor activity, RNA polymerase II-specific"/>
    <property type="evidence" value="ECO:0007669"/>
    <property type="project" value="TreeGrafter"/>
</dbReference>
<feature type="region of interest" description="Disordered" evidence="7">
    <location>
        <begin position="44"/>
        <end position="69"/>
    </location>
</feature>
<keyword evidence="6" id="KW-0175">Coiled coil</keyword>
<dbReference type="PANTHER" id="PTHR46004:SF3">
    <property type="entry name" value="CYCLIC AMP RESPONSE ELEMENT-BINDING PROTEIN A"/>
    <property type="match status" value="1"/>
</dbReference>
<dbReference type="CDD" id="cd14689">
    <property type="entry name" value="bZIP_CREB3"/>
    <property type="match status" value="1"/>
</dbReference>
<feature type="coiled-coil region" evidence="6">
    <location>
        <begin position="286"/>
        <end position="320"/>
    </location>
</feature>
<protein>
    <recommendedName>
        <fullName evidence="8">BZIP domain-containing protein</fullName>
    </recommendedName>
</protein>
<evidence type="ECO:0000256" key="3">
    <source>
        <dbReference type="ARBA" id="ARBA00023125"/>
    </source>
</evidence>
<feature type="compositionally biased region" description="Low complexity" evidence="7">
    <location>
        <begin position="56"/>
        <end position="68"/>
    </location>
</feature>
<evidence type="ECO:0000256" key="6">
    <source>
        <dbReference type="SAM" id="Coils"/>
    </source>
</evidence>
<proteinExistence type="predicted"/>
<dbReference type="Proteomes" id="UP000218231">
    <property type="component" value="Unassembled WGS sequence"/>
</dbReference>
<dbReference type="Gene3D" id="1.20.5.170">
    <property type="match status" value="1"/>
</dbReference>
<sequence length="339" mass="37237">MEDEWQDVLQKDCLFSSATLAPQSEQLTLTLLDSDVTISTLELKSEPNEDTSDYHGSTSGSPTSTLSSADYKEPLGLDLSLCGPFASSLSTSTVLGVNSFSPASSLGSPFPSSMYASLHGPCSGPVPVSISATSPLPPVSHFSQQFQHQQAYFIHSVDAFERSPSPPSDRSSPMNVSPYDAIPGTLHSSNLLHNGGGPIHSHPLKIRSKMHEMAVKQKLITDQDPRGEGQVHLSPEEKRTLIQEGFSVPTRLPLTKTEEEALKMIRRKIKNKLSAQESRRKRKEYMDSLEARCAAYHNENAQLKARLRYLENLNKQLMDRYMEESSESGADKSIDSADA</sequence>
<keyword evidence="10" id="KW-1185">Reference proteome</keyword>
<comment type="subcellular location">
    <subcellularLocation>
        <location evidence="1">Nucleus</location>
    </subcellularLocation>
</comment>
<evidence type="ECO:0000256" key="1">
    <source>
        <dbReference type="ARBA" id="ARBA00004123"/>
    </source>
</evidence>
<dbReference type="PANTHER" id="PTHR46004">
    <property type="entry name" value="CYCLIC AMP RESPONSE ELEMENT-BINDING PROTEIN A"/>
    <property type="match status" value="1"/>
</dbReference>
<evidence type="ECO:0000259" key="8">
    <source>
        <dbReference type="PROSITE" id="PS50217"/>
    </source>
</evidence>
<dbReference type="GO" id="GO:0035497">
    <property type="term" value="F:cAMP response element binding"/>
    <property type="evidence" value="ECO:0007669"/>
    <property type="project" value="TreeGrafter"/>
</dbReference>